<evidence type="ECO:0000256" key="6">
    <source>
        <dbReference type="ARBA" id="ARBA00023146"/>
    </source>
</evidence>
<evidence type="ECO:0000256" key="9">
    <source>
        <dbReference type="SAM" id="MobiDB-lite"/>
    </source>
</evidence>
<evidence type="ECO:0000259" key="10">
    <source>
        <dbReference type="Pfam" id="PF16714"/>
    </source>
</evidence>
<dbReference type="InterPro" id="IPR001412">
    <property type="entry name" value="aa-tRNA-synth_I_CS"/>
</dbReference>
<dbReference type="Pfam" id="PF16714">
    <property type="entry name" value="TyrRSs_C"/>
    <property type="match status" value="1"/>
</dbReference>
<organism evidence="11 12">
    <name type="scientific">Talaromyces rugulosus</name>
    <name type="common">Penicillium rugulosum</name>
    <dbReference type="NCBI Taxonomy" id="121627"/>
    <lineage>
        <taxon>Eukaryota</taxon>
        <taxon>Fungi</taxon>
        <taxon>Dikarya</taxon>
        <taxon>Ascomycota</taxon>
        <taxon>Pezizomycotina</taxon>
        <taxon>Eurotiomycetes</taxon>
        <taxon>Eurotiomycetidae</taxon>
        <taxon>Eurotiales</taxon>
        <taxon>Trichocomaceae</taxon>
        <taxon>Talaromyces</taxon>
        <taxon>Talaromyces sect. Islandici</taxon>
    </lineage>
</organism>
<keyword evidence="2 8" id="KW-0436">Ligase</keyword>
<dbReference type="FunFam" id="1.10.240.10:FF:000001">
    <property type="entry name" value="Tyrosine--tRNA ligase"/>
    <property type="match status" value="1"/>
</dbReference>
<dbReference type="Pfam" id="PF00579">
    <property type="entry name" value="tRNA-synt_1b"/>
    <property type="match status" value="1"/>
</dbReference>
<evidence type="ECO:0000256" key="8">
    <source>
        <dbReference type="RuleBase" id="RU361234"/>
    </source>
</evidence>
<accession>A0A7H8R982</accession>
<evidence type="ECO:0000256" key="7">
    <source>
        <dbReference type="ARBA" id="ARBA00048248"/>
    </source>
</evidence>
<dbReference type="Gene3D" id="3.40.50.620">
    <property type="entry name" value="HUPs"/>
    <property type="match status" value="1"/>
</dbReference>
<name>A0A7H8R982_TALRU</name>
<dbReference type="PANTHER" id="PTHR11766:SF0">
    <property type="entry name" value="TYROSINE--TRNA LIGASE, MITOCHONDRIAL"/>
    <property type="match status" value="1"/>
</dbReference>
<evidence type="ECO:0000313" key="12">
    <source>
        <dbReference type="Proteomes" id="UP000509510"/>
    </source>
</evidence>
<dbReference type="GeneID" id="55997551"/>
<dbReference type="GO" id="GO:0006437">
    <property type="term" value="P:tyrosyl-tRNA aminoacylation"/>
    <property type="evidence" value="ECO:0007669"/>
    <property type="project" value="InterPro"/>
</dbReference>
<dbReference type="InterPro" id="IPR002305">
    <property type="entry name" value="aa-tRNA-synth_Ic"/>
</dbReference>
<dbReference type="InterPro" id="IPR032005">
    <property type="entry name" value="TyrRSs_C"/>
</dbReference>
<dbReference type="AlphaFoldDB" id="A0A7H8R982"/>
<dbReference type="PANTHER" id="PTHR11766">
    <property type="entry name" value="TYROSYL-TRNA SYNTHETASE"/>
    <property type="match status" value="1"/>
</dbReference>
<dbReference type="RefSeq" id="XP_035349076.1">
    <property type="nucleotide sequence ID" value="XM_035493183.1"/>
</dbReference>
<protein>
    <recommendedName>
        <fullName evidence="8">Tyrosine--tRNA ligase</fullName>
        <ecNumber evidence="8">6.1.1.1</ecNumber>
    </recommendedName>
    <alternativeName>
        <fullName evidence="8">Tyrosyl-tRNA synthetase</fullName>
    </alternativeName>
</protein>
<dbReference type="InterPro" id="IPR024088">
    <property type="entry name" value="Tyr-tRNA-ligase_bac-type"/>
</dbReference>
<proteinExistence type="inferred from homology"/>
<feature type="compositionally biased region" description="Polar residues" evidence="9">
    <location>
        <begin position="323"/>
        <end position="336"/>
    </location>
</feature>
<evidence type="ECO:0000256" key="2">
    <source>
        <dbReference type="ARBA" id="ARBA00022598"/>
    </source>
</evidence>
<dbReference type="PRINTS" id="PR01040">
    <property type="entry name" value="TRNASYNTHTYR"/>
</dbReference>
<dbReference type="InterPro" id="IPR014729">
    <property type="entry name" value="Rossmann-like_a/b/a_fold"/>
</dbReference>
<dbReference type="NCBIfam" id="TIGR00234">
    <property type="entry name" value="tyrS"/>
    <property type="match status" value="1"/>
</dbReference>
<dbReference type="PROSITE" id="PS00178">
    <property type="entry name" value="AA_TRNA_LIGASE_I"/>
    <property type="match status" value="1"/>
</dbReference>
<comment type="similarity">
    <text evidence="1 8">Belongs to the class-I aminoacyl-tRNA synthetase family.</text>
</comment>
<dbReference type="FunFam" id="3.40.50.620:FF:000227">
    <property type="entry name" value="Tyrosine--tRNA ligase"/>
    <property type="match status" value="1"/>
</dbReference>
<evidence type="ECO:0000256" key="5">
    <source>
        <dbReference type="ARBA" id="ARBA00022917"/>
    </source>
</evidence>
<feature type="region of interest" description="Disordered" evidence="9">
    <location>
        <begin position="317"/>
        <end position="336"/>
    </location>
</feature>
<dbReference type="GO" id="GO:0003723">
    <property type="term" value="F:RNA binding"/>
    <property type="evidence" value="ECO:0007669"/>
    <property type="project" value="InterPro"/>
</dbReference>
<dbReference type="InterPro" id="IPR002307">
    <property type="entry name" value="Tyr-tRNA-ligase"/>
</dbReference>
<keyword evidence="6 8" id="KW-0030">Aminoacyl-tRNA synthetase</keyword>
<dbReference type="KEGG" id="trg:TRUGW13939_10070"/>
<keyword evidence="4 8" id="KW-0067">ATP-binding</keyword>
<keyword evidence="5 8" id="KW-0648">Protein biosynthesis</keyword>
<dbReference type="GO" id="GO:0004831">
    <property type="term" value="F:tyrosine-tRNA ligase activity"/>
    <property type="evidence" value="ECO:0007669"/>
    <property type="project" value="UniProtKB-EC"/>
</dbReference>
<feature type="domain" description="Tyrosyl-tRNA synthetase C-terminal" evidence="10">
    <location>
        <begin position="479"/>
        <end position="594"/>
    </location>
</feature>
<reference evidence="12" key="1">
    <citation type="submission" date="2020-06" db="EMBL/GenBank/DDBJ databases">
        <title>A chromosome-scale genome assembly of Talaromyces rugulosus W13939.</title>
        <authorList>
            <person name="Wang B."/>
            <person name="Guo L."/>
            <person name="Ye K."/>
            <person name="Wang L."/>
        </authorList>
    </citation>
    <scope>NUCLEOTIDE SEQUENCE [LARGE SCALE GENOMIC DNA]</scope>
    <source>
        <strain evidence="12">W13939</strain>
    </source>
</reference>
<dbReference type="GO" id="GO:0005829">
    <property type="term" value="C:cytosol"/>
    <property type="evidence" value="ECO:0007669"/>
    <property type="project" value="TreeGrafter"/>
</dbReference>
<sequence>MASSRMAMVRPMNRAAVNLRDSYGIYSARRQLYTKSCRPSVTSTSHVNLPFPQKRCITQQYLQRTKESEEEWSRWAEDIEKGKRKGFVQHLEDRGLLHQVVGERAHLEKLLTQKRVGFYVGVDPTAPSLHVGHMIPFMVLAWAFHWGYPISFVLGGATAKFGDPTGRTEERAREHRSVRTTNMAAMHMQLKKLSACIERYGFRHGYVEQWAARRALWNNSTWWNKILFADVLRDLGVNMRLGPMLGRDTVKNRLEGKGMSFAEFCYPIMQAWDWFHLYRTGTQIQVGGADQFGNILFGMEAVKQMGRNTAVQDDRRDMDDDLQQPNGFTTPLLTSPSGEKFGKSAGNAVWLDSDLTPVFDLYAYFVRTPDDQVERYLKMLTFLPLEEIAKIMEKQRSDPPSRIAHHTLAQEFVEITYGRDTAQKTALQHQQLFRPRSSTAQPTPPPTTGPRMPETYAYKPEAKFINRAAGNIHAPPVTYESMSTGTVLLPRPLVLEQTLNKVLYNAGLVSSYSEGHRLIANKGAHIGSRAGDSGAMNDALSFTPIHPWVKERTPDFLIDEKLLIFKIGKWRMKMVELIDEAEFEAKGLTAPGWEEFKERRAEGKSEYEDMPQTDFKIRKIDHTRRKGDKE</sequence>
<dbReference type="GO" id="GO:0005739">
    <property type="term" value="C:mitochondrion"/>
    <property type="evidence" value="ECO:0007669"/>
    <property type="project" value="TreeGrafter"/>
</dbReference>
<dbReference type="CDD" id="cd00805">
    <property type="entry name" value="TyrRS_core"/>
    <property type="match status" value="1"/>
</dbReference>
<evidence type="ECO:0000313" key="11">
    <source>
        <dbReference type="EMBL" id="QKX62902.1"/>
    </source>
</evidence>
<keyword evidence="3 8" id="KW-0547">Nucleotide-binding</keyword>
<dbReference type="SUPFAM" id="SSF52374">
    <property type="entry name" value="Nucleotidylyl transferase"/>
    <property type="match status" value="1"/>
</dbReference>
<feature type="region of interest" description="Disordered" evidence="9">
    <location>
        <begin position="430"/>
        <end position="452"/>
    </location>
</feature>
<dbReference type="Gene3D" id="1.10.240.10">
    <property type="entry name" value="Tyrosyl-Transfer RNA Synthetase"/>
    <property type="match status" value="1"/>
</dbReference>
<gene>
    <name evidence="11" type="ORF">TRUGW13939_10070</name>
</gene>
<evidence type="ECO:0000256" key="3">
    <source>
        <dbReference type="ARBA" id="ARBA00022741"/>
    </source>
</evidence>
<comment type="catalytic activity">
    <reaction evidence="7 8">
        <text>tRNA(Tyr) + L-tyrosine + ATP = L-tyrosyl-tRNA(Tyr) + AMP + diphosphate + H(+)</text>
        <dbReference type="Rhea" id="RHEA:10220"/>
        <dbReference type="Rhea" id="RHEA-COMP:9706"/>
        <dbReference type="Rhea" id="RHEA-COMP:9707"/>
        <dbReference type="ChEBI" id="CHEBI:15378"/>
        <dbReference type="ChEBI" id="CHEBI:30616"/>
        <dbReference type="ChEBI" id="CHEBI:33019"/>
        <dbReference type="ChEBI" id="CHEBI:58315"/>
        <dbReference type="ChEBI" id="CHEBI:78442"/>
        <dbReference type="ChEBI" id="CHEBI:78536"/>
        <dbReference type="ChEBI" id="CHEBI:456215"/>
        <dbReference type="EC" id="6.1.1.1"/>
    </reaction>
</comment>
<evidence type="ECO:0000256" key="1">
    <source>
        <dbReference type="ARBA" id="ARBA00005594"/>
    </source>
</evidence>
<evidence type="ECO:0000256" key="4">
    <source>
        <dbReference type="ARBA" id="ARBA00022840"/>
    </source>
</evidence>
<dbReference type="GO" id="GO:0005524">
    <property type="term" value="F:ATP binding"/>
    <property type="evidence" value="ECO:0007669"/>
    <property type="project" value="UniProtKB-KW"/>
</dbReference>
<dbReference type="EMBL" id="CP055902">
    <property type="protein sequence ID" value="QKX62902.1"/>
    <property type="molecule type" value="Genomic_DNA"/>
</dbReference>
<dbReference type="EC" id="6.1.1.1" evidence="8"/>
<dbReference type="Proteomes" id="UP000509510">
    <property type="component" value="Chromosome V"/>
</dbReference>
<keyword evidence="12" id="KW-1185">Reference proteome</keyword>
<dbReference type="OrthoDB" id="337870at2759"/>